<gene>
    <name evidence="1" type="ORF">OFUS_LOCUS10946</name>
</gene>
<organism evidence="1 2">
    <name type="scientific">Owenia fusiformis</name>
    <name type="common">Polychaete worm</name>
    <dbReference type="NCBI Taxonomy" id="6347"/>
    <lineage>
        <taxon>Eukaryota</taxon>
        <taxon>Metazoa</taxon>
        <taxon>Spiralia</taxon>
        <taxon>Lophotrochozoa</taxon>
        <taxon>Annelida</taxon>
        <taxon>Polychaeta</taxon>
        <taxon>Sedentaria</taxon>
        <taxon>Canalipalpata</taxon>
        <taxon>Sabellida</taxon>
        <taxon>Oweniida</taxon>
        <taxon>Oweniidae</taxon>
        <taxon>Owenia</taxon>
    </lineage>
</organism>
<keyword evidence="2" id="KW-1185">Reference proteome</keyword>
<comment type="caution">
    <text evidence="1">The sequence shown here is derived from an EMBL/GenBank/DDBJ whole genome shotgun (WGS) entry which is preliminary data.</text>
</comment>
<name>A0A8J1T5D9_OWEFU</name>
<dbReference type="Proteomes" id="UP000749559">
    <property type="component" value="Unassembled WGS sequence"/>
</dbReference>
<dbReference type="EMBL" id="CAIIXF020000005">
    <property type="protein sequence ID" value="CAH1784812.1"/>
    <property type="molecule type" value="Genomic_DNA"/>
</dbReference>
<evidence type="ECO:0000313" key="1">
    <source>
        <dbReference type="EMBL" id="CAH1784812.1"/>
    </source>
</evidence>
<dbReference type="OrthoDB" id="3631276at2759"/>
<sequence length="474" mass="54908">MANTKLAKYISVGSIILVLYLLYFSHTFFTNKTKAGGSQVRSKLSKEREETRVIEREWHINADERYTYRSQVMTLTIANNKSHYKSQQVESSLLHEFSPDIEDRVRNLFINDNGNNDQLEFHVISPAILPYKGNIMVVARVWLNYERRHSIDNLNEKNRWLDNYLFSQLFDGNMRPISSGNLVGIPAPTQYVANAGCSDARIFSWKGSLMILFYMTMMDNEGVNIGHLFILDYDRNILRKPKFVDYKIAKIDSNWSPLVVDDFLHFVYTMDPLRILKCLKDEHMDIICHFVTSLDTTLQKYPFDIREDILRGGSPFLPYKKSYFISVAHSTLSYVAGDQSQQSPIYGTNIILLKVYPFRIIYVSGPLKIHPRIYDNIPLVRKHFLPAAFFYPTGLIVENGDTIDIGIHINDYRAFIIRVTGIEKVLDEAIVLDSMSNDSMETDRPRYIQNFVKLALKKSYLNQTLTIEELQNIS</sequence>
<evidence type="ECO:0000313" key="2">
    <source>
        <dbReference type="Proteomes" id="UP000749559"/>
    </source>
</evidence>
<proteinExistence type="predicted"/>
<accession>A0A8J1T5D9</accession>
<reference evidence="1" key="1">
    <citation type="submission" date="2022-03" db="EMBL/GenBank/DDBJ databases">
        <authorList>
            <person name="Martin C."/>
        </authorList>
    </citation>
    <scope>NUCLEOTIDE SEQUENCE</scope>
</reference>
<dbReference type="AlphaFoldDB" id="A0A8J1T5D9"/>
<protein>
    <submittedName>
        <fullName evidence="1">Uncharacterized protein</fullName>
    </submittedName>
</protein>